<feature type="compositionally biased region" description="Basic and acidic residues" evidence="1">
    <location>
        <begin position="1079"/>
        <end position="1092"/>
    </location>
</feature>
<feature type="region of interest" description="Disordered" evidence="1">
    <location>
        <begin position="325"/>
        <end position="347"/>
    </location>
</feature>
<feature type="compositionally biased region" description="Acidic residues" evidence="1">
    <location>
        <begin position="331"/>
        <end position="347"/>
    </location>
</feature>
<dbReference type="InterPro" id="IPR056428">
    <property type="entry name" value="WH_GTF3C1"/>
</dbReference>
<dbReference type="InterPro" id="IPR044210">
    <property type="entry name" value="Tfc3-like"/>
</dbReference>
<dbReference type="Pfam" id="PF23704">
    <property type="entry name" value="WHD_GTF3C1_N"/>
    <property type="match status" value="1"/>
</dbReference>
<dbReference type="PANTHER" id="PTHR15180">
    <property type="entry name" value="GENERAL TRANSCRIPTION FACTOR 3C POLYPEPTIDE 1"/>
    <property type="match status" value="1"/>
</dbReference>
<reference evidence="4 5" key="1">
    <citation type="journal article" date="2023" name="Sci. Data">
        <title>Genome assembly of the Korean intertidal mud-creeper Batillaria attramentaria.</title>
        <authorList>
            <person name="Patra A.K."/>
            <person name="Ho P.T."/>
            <person name="Jun S."/>
            <person name="Lee S.J."/>
            <person name="Kim Y."/>
            <person name="Won Y.J."/>
        </authorList>
    </citation>
    <scope>NUCLEOTIDE SEQUENCE [LARGE SCALE GENOMIC DNA]</scope>
    <source>
        <strain evidence="4">Wonlab-2016</strain>
    </source>
</reference>
<dbReference type="InterPro" id="IPR056467">
    <property type="entry name" value="eWH_GTF3C1"/>
</dbReference>
<evidence type="ECO:0008006" key="6">
    <source>
        <dbReference type="Google" id="ProtNLM"/>
    </source>
</evidence>
<evidence type="ECO:0000313" key="4">
    <source>
        <dbReference type="EMBL" id="KAK7503635.1"/>
    </source>
</evidence>
<protein>
    <recommendedName>
        <fullName evidence="6">B-block binding subunit of TFIIIC domain-containing protein</fullName>
    </recommendedName>
</protein>
<feature type="region of interest" description="Disordered" evidence="1">
    <location>
        <begin position="1030"/>
        <end position="1109"/>
    </location>
</feature>
<dbReference type="PANTHER" id="PTHR15180:SF1">
    <property type="entry name" value="GENERAL TRANSCRIPTION FACTOR 3C POLYPEPTIDE 1"/>
    <property type="match status" value="1"/>
</dbReference>
<feature type="compositionally biased region" description="Polar residues" evidence="1">
    <location>
        <begin position="500"/>
        <end position="524"/>
    </location>
</feature>
<evidence type="ECO:0000313" key="5">
    <source>
        <dbReference type="Proteomes" id="UP001519460"/>
    </source>
</evidence>
<organism evidence="4 5">
    <name type="scientific">Batillaria attramentaria</name>
    <dbReference type="NCBI Taxonomy" id="370345"/>
    <lineage>
        <taxon>Eukaryota</taxon>
        <taxon>Metazoa</taxon>
        <taxon>Spiralia</taxon>
        <taxon>Lophotrochozoa</taxon>
        <taxon>Mollusca</taxon>
        <taxon>Gastropoda</taxon>
        <taxon>Caenogastropoda</taxon>
        <taxon>Sorbeoconcha</taxon>
        <taxon>Cerithioidea</taxon>
        <taxon>Batillariidae</taxon>
        <taxon>Batillaria</taxon>
    </lineage>
</organism>
<evidence type="ECO:0000256" key="1">
    <source>
        <dbReference type="SAM" id="MobiDB-lite"/>
    </source>
</evidence>
<keyword evidence="5" id="KW-1185">Reference proteome</keyword>
<dbReference type="CDD" id="cd21393">
    <property type="entry name" value="sm_acid_XPC-like"/>
    <property type="match status" value="1"/>
</dbReference>
<gene>
    <name evidence="4" type="ORF">BaRGS_00005174</name>
</gene>
<dbReference type="Pfam" id="PF24101">
    <property type="entry name" value="WHD_GTF3C1"/>
    <property type="match status" value="1"/>
</dbReference>
<dbReference type="AlphaFoldDB" id="A0ABD0LVW2"/>
<feature type="domain" description="General transcription factor 3C polypeptide 1 winged-helix" evidence="2">
    <location>
        <begin position="4"/>
        <end position="60"/>
    </location>
</feature>
<feature type="domain" description="GTF3C1 extended winged-helix" evidence="3">
    <location>
        <begin position="560"/>
        <end position="664"/>
    </location>
</feature>
<dbReference type="EMBL" id="JACVVK020000019">
    <property type="protein sequence ID" value="KAK7503635.1"/>
    <property type="molecule type" value="Genomic_DNA"/>
</dbReference>
<evidence type="ECO:0000259" key="3">
    <source>
        <dbReference type="Pfam" id="PF24101"/>
    </source>
</evidence>
<proteinExistence type="predicted"/>
<name>A0ABD0LVW2_9CAEN</name>
<evidence type="ECO:0000259" key="2">
    <source>
        <dbReference type="Pfam" id="PF23704"/>
    </source>
</evidence>
<accession>A0ABD0LVW2</accession>
<feature type="region of interest" description="Disordered" evidence="1">
    <location>
        <begin position="458"/>
        <end position="533"/>
    </location>
</feature>
<feature type="non-terminal residue" evidence="4">
    <location>
        <position position="1242"/>
    </location>
</feature>
<sequence>MNFVDILVDEVALEGLDGITLPSLWLRLEDRKDFSFGLEERSKAFLWRALVSKHGLRFYMLPTPREDVEKFDRFEHITPEGYFVEPVNLKPDVYPVEIVDSDDVWGSCTTFKTRTDITADIRGEDGQCLCSYQEALDRWGRCLVIVASQSQRTLALTGSLVTPQWMRSPDYYAILERMGRARYSGLTTIGAPQLSVTAFPPRVSKTKYFFHVSKELLKNGLIVKQFLLIKRETGGFSPNNLTQLARFYRPVGCKVKEMSEQLCEYLLQQPDRRQDVTIIYSEFGIDKQMMKRIRSFLKDRIVLENVPYKEMYPETPEELTRKLVKDVSEAEEREDDEGDNSDDEDENLAILGDTDNYFCISEHYTWTYGDSLIRQVYQMIHAKRETGMARKDVAEKMGASRLKLRSIFKILLKNNLITSLIICRERQRVQYLVAQPFVKTSSYQKDLEKSMLQFEQKTTELPTSAKDDAEAAASTSKSRKTPAPPRGTRRGKSLVKKPQSDPTPRSKASSVKSTGNDGASSPHPSQGGDMEGKLSSISTTFIAEDKEALRMSVDKVKTLLMVKRANAILDLVKEQRVIDNIMHVKQGMVRRLQELGERTDDTMICRKTVLRVVNMCYSEGKLQKFIVRLESGKKTHKLILVCANDVSQDDPAVTSIIDQVKMRHFHGVVPKDSTLSPEKGSLPRSVCESVLEWDDIMRPMSAAEIQETASQTGKMYKYGTLPKMQRAALLHKFLWYLIYGYQGTLPSMEIVGEEDEEGAKKPPVYLDTTDWRRHLAPLRKHEDAVHFAGRTEGTCLVGDLFMIMPVYIFVKCFSITFHVEGLEKYVCDPDKQLYPLPFLPLPMLHQMLRRRNYLGRFSEETSRLAMMGLLTHGPLSFNDRTKMFLYLHKQGMMLDTRNSLPGHKMTHLPEGQDSFPPLTFTFSTMDDVERYWSMIQMIALNTDLHHHDLRKPPFEESAPAPKVEVTLAESIANRSLDMVREDAFLPGDHLGAAGVDSSFYIHLSRNWADVRQQRSSTRFGTKNLVKRERLNLGEATADDGNAKGPSSKKRRAPGEEPSQARAVETEGKTQFKGKKKPKGAKDTEDAAEDFRTKTIPGYSGNRGGRGVKRQRSIEAMSAKRLKTIKRKRRPAVRVSRSAKDLDCADEKDRKALKMVAGLRVGWTSQEVNVLLMCRVAGHVLMPDYQVPLIPYMAVRDILHHRLPDLAANKTRMACKRKICSVMKTERAVNSVLQYVALVRQDS</sequence>
<comment type="caution">
    <text evidence="4">The sequence shown here is derived from an EMBL/GenBank/DDBJ whole genome shotgun (WGS) entry which is preliminary data.</text>
</comment>
<dbReference type="Proteomes" id="UP001519460">
    <property type="component" value="Unassembled WGS sequence"/>
</dbReference>